<dbReference type="RefSeq" id="XP_052740856.1">
    <property type="nucleotide sequence ID" value="XM_052884896.1"/>
</dbReference>
<dbReference type="InterPro" id="IPR013111">
    <property type="entry name" value="EGF_extracell"/>
</dbReference>
<evidence type="ECO:0000256" key="11">
    <source>
        <dbReference type="ARBA" id="ARBA00023180"/>
    </source>
</evidence>
<feature type="region of interest" description="Disordered" evidence="13">
    <location>
        <begin position="634"/>
        <end position="655"/>
    </location>
</feature>
<evidence type="ECO:0000256" key="4">
    <source>
        <dbReference type="ARBA" id="ARBA00022729"/>
    </source>
</evidence>
<evidence type="ECO:0000256" key="13">
    <source>
        <dbReference type="SAM" id="MobiDB-lite"/>
    </source>
</evidence>
<dbReference type="InterPro" id="IPR015812">
    <property type="entry name" value="Integrin_bsu"/>
</dbReference>
<dbReference type="Pfam" id="PF08725">
    <property type="entry name" value="Integrin_b_cyt"/>
    <property type="match status" value="1"/>
</dbReference>
<dbReference type="Proteomes" id="UP001652582">
    <property type="component" value="Chromosome 13"/>
</dbReference>
<evidence type="ECO:0000256" key="7">
    <source>
        <dbReference type="ARBA" id="ARBA00022989"/>
    </source>
</evidence>
<organism evidence="16 17">
    <name type="scientific">Bicyclus anynana</name>
    <name type="common">Squinting bush brown butterfly</name>
    <dbReference type="NCBI Taxonomy" id="110368"/>
    <lineage>
        <taxon>Eukaryota</taxon>
        <taxon>Metazoa</taxon>
        <taxon>Ecdysozoa</taxon>
        <taxon>Arthropoda</taxon>
        <taxon>Hexapoda</taxon>
        <taxon>Insecta</taxon>
        <taxon>Pterygota</taxon>
        <taxon>Neoptera</taxon>
        <taxon>Endopterygota</taxon>
        <taxon>Lepidoptera</taxon>
        <taxon>Glossata</taxon>
        <taxon>Ditrysia</taxon>
        <taxon>Papilionoidea</taxon>
        <taxon>Nymphalidae</taxon>
        <taxon>Satyrinae</taxon>
        <taxon>Satyrini</taxon>
        <taxon>Mycalesina</taxon>
        <taxon>Bicyclus</taxon>
    </lineage>
</organism>
<dbReference type="Pfam" id="PF00362">
    <property type="entry name" value="Integrin_beta"/>
    <property type="match status" value="1"/>
</dbReference>
<evidence type="ECO:0000259" key="15">
    <source>
        <dbReference type="PROSITE" id="PS50234"/>
    </source>
</evidence>
<dbReference type="InterPro" id="IPR057073">
    <property type="entry name" value="EGF_integrin_2"/>
</dbReference>
<sequence length="655" mass="73217">MSYKPAKHYPLDIYYLLDSSESMKSYKKDLCDQGVQIYEQLSQITNNVRLGVGSFVEKPSLPYVDIITQTSYAFKHHQSLTNDLTLFTKALEDLQKVAGSNNDDPQADLDALLQAMICTDEIGWRNNSHRIIVASTDSTYHSAGDGKFVGAIKPPNIKCNLINNEYEMALTYDYPSVSKINKVATETNTMIIFAAKPDVENDYMALEKKIKNVKYVKLLAKSDVVNMILDEYKNLVSSIQIEASIEPFMSLKFEPDCTVKDKCFYKNDEPLNISSTLIFNSCPTDDKYSYDVKIGPVSIEEKLTLHLEVICQCDCEKPGQGENNSSQCSNAGIYQCGICKCNENSYGDTCNCMGKSITEDLEKCKTNIDDAKPCSGRGTCRCGKCIKCEEGFSGDFCEFDDNSCERPGGVLCSGRGICTYGKCQCEPHWLPNDCRCPDNDDACIAPHSKEPCYGRGDCVCGQCVCKNTTSITDSCVGTYCDECAESATKRCAELEGYAYCNFNDNKTICDEKYNFTDTDVILVNKTSIHSSAWYMAKMWCEQVLDDGRILVFRYHYPKSSSTTMRLIIQDELDMPAVADIWVTVGSVIGAMVLIGIITLVAWKFLVDFHDKKEYEKFEKDSTAAGYDVRNPLYQPPATSFPNPAYRAGRYSHNGV</sequence>
<dbReference type="InterPro" id="IPR057243">
    <property type="entry name" value="Integrin_I-EGF_CS"/>
</dbReference>
<keyword evidence="10" id="KW-1015">Disulfide bond</keyword>
<dbReference type="PRINTS" id="PR01186">
    <property type="entry name" value="INTEGRINB"/>
</dbReference>
<dbReference type="Pfam" id="PF23105">
    <property type="entry name" value="EGF_integrin"/>
    <property type="match status" value="1"/>
</dbReference>
<evidence type="ECO:0000256" key="1">
    <source>
        <dbReference type="ARBA" id="ARBA00004479"/>
    </source>
</evidence>
<evidence type="ECO:0000256" key="5">
    <source>
        <dbReference type="ARBA" id="ARBA00022737"/>
    </source>
</evidence>
<dbReference type="SMART" id="SM00187">
    <property type="entry name" value="INB"/>
    <property type="match status" value="1"/>
</dbReference>
<keyword evidence="5" id="KW-0677">Repeat</keyword>
<name>A0ABM3LP75_BICAN</name>
<protein>
    <recommendedName>
        <fullName evidence="12">Integrin beta</fullName>
    </recommendedName>
</protein>
<dbReference type="Gene3D" id="2.60.40.1510">
    <property type="entry name" value="ntegrin, alpha v. Chain A, domain 3"/>
    <property type="match status" value="1"/>
</dbReference>
<keyword evidence="7 14" id="KW-1133">Transmembrane helix</keyword>
<dbReference type="PROSITE" id="PS50234">
    <property type="entry name" value="VWFA"/>
    <property type="match status" value="1"/>
</dbReference>
<feature type="domain" description="VWFA" evidence="15">
    <location>
        <begin position="12"/>
        <end position="213"/>
    </location>
</feature>
<dbReference type="InterPro" id="IPR014836">
    <property type="entry name" value="Integrin_bsu_cyt_dom"/>
</dbReference>
<dbReference type="Gene3D" id="2.10.25.10">
    <property type="entry name" value="Laminin"/>
    <property type="match status" value="3"/>
</dbReference>
<evidence type="ECO:0000256" key="6">
    <source>
        <dbReference type="ARBA" id="ARBA00022889"/>
    </source>
</evidence>
<dbReference type="GeneID" id="112048103"/>
<gene>
    <name evidence="17" type="primary">LOC112048103</name>
</gene>
<evidence type="ECO:0000313" key="17">
    <source>
        <dbReference type="RefSeq" id="XP_052740856.1"/>
    </source>
</evidence>
<dbReference type="InterPro" id="IPR036465">
    <property type="entry name" value="vWFA_dom_sf"/>
</dbReference>
<keyword evidence="4" id="KW-0732">Signal</keyword>
<evidence type="ECO:0000256" key="8">
    <source>
        <dbReference type="ARBA" id="ARBA00023037"/>
    </source>
</evidence>
<comment type="similarity">
    <text evidence="2 12">Belongs to the integrin beta chain family.</text>
</comment>
<dbReference type="SUPFAM" id="SSF69179">
    <property type="entry name" value="Integrin domains"/>
    <property type="match status" value="1"/>
</dbReference>
<evidence type="ECO:0000256" key="14">
    <source>
        <dbReference type="SAM" id="Phobius"/>
    </source>
</evidence>
<accession>A0ABM3LP75</accession>
<reference evidence="17" key="1">
    <citation type="submission" date="2025-08" db="UniProtKB">
        <authorList>
            <consortium name="RefSeq"/>
        </authorList>
    </citation>
    <scope>IDENTIFICATION</scope>
</reference>
<evidence type="ECO:0000256" key="10">
    <source>
        <dbReference type="ARBA" id="ARBA00023157"/>
    </source>
</evidence>
<keyword evidence="3 12" id="KW-0812">Transmembrane</keyword>
<dbReference type="Pfam" id="PF07974">
    <property type="entry name" value="EGF_2"/>
    <property type="match status" value="1"/>
</dbReference>
<dbReference type="PANTHER" id="PTHR10082">
    <property type="entry name" value="INTEGRIN BETA SUBUNIT"/>
    <property type="match status" value="1"/>
</dbReference>
<keyword evidence="11" id="KW-0325">Glycoprotein</keyword>
<dbReference type="PANTHER" id="PTHR10082:SF60">
    <property type="entry name" value="INTEGRIN BETA-PS"/>
    <property type="match status" value="1"/>
</dbReference>
<evidence type="ECO:0000256" key="3">
    <source>
        <dbReference type="ARBA" id="ARBA00022692"/>
    </source>
</evidence>
<dbReference type="Gene3D" id="1.20.5.100">
    <property type="entry name" value="Cytochrome c1, transmembrane anchor, C-terminal"/>
    <property type="match status" value="1"/>
</dbReference>
<dbReference type="SMART" id="SM01241">
    <property type="entry name" value="Integrin_b_cyt"/>
    <property type="match status" value="1"/>
</dbReference>
<evidence type="ECO:0000256" key="2">
    <source>
        <dbReference type="ARBA" id="ARBA00007449"/>
    </source>
</evidence>
<dbReference type="SUPFAM" id="SSF53300">
    <property type="entry name" value="vWA-like"/>
    <property type="match status" value="1"/>
</dbReference>
<comment type="subcellular location">
    <subcellularLocation>
        <location evidence="12">Cell membrane</location>
        <topology evidence="12">Single-pass type I membrane protein</topology>
    </subcellularLocation>
    <subcellularLocation>
        <location evidence="1">Membrane</location>
        <topology evidence="1">Single-pass type I membrane protein</topology>
    </subcellularLocation>
</comment>
<dbReference type="Gene3D" id="3.40.50.410">
    <property type="entry name" value="von Willebrand factor, type A domain"/>
    <property type="match status" value="1"/>
</dbReference>
<dbReference type="SUPFAM" id="SSF57196">
    <property type="entry name" value="EGF/Laminin"/>
    <property type="match status" value="1"/>
</dbReference>
<dbReference type="InterPro" id="IPR032695">
    <property type="entry name" value="Integrin_dom_sf"/>
</dbReference>
<dbReference type="InterPro" id="IPR002369">
    <property type="entry name" value="Integrin_bsu_VWA"/>
</dbReference>
<keyword evidence="6 12" id="KW-0130">Cell adhesion</keyword>
<keyword evidence="9 14" id="KW-0472">Membrane</keyword>
<evidence type="ECO:0000256" key="9">
    <source>
        <dbReference type="ARBA" id="ARBA00023136"/>
    </source>
</evidence>
<evidence type="ECO:0000313" key="16">
    <source>
        <dbReference type="Proteomes" id="UP001652582"/>
    </source>
</evidence>
<dbReference type="InterPro" id="IPR002035">
    <property type="entry name" value="VWF_A"/>
</dbReference>
<keyword evidence="8 12" id="KW-0401">Integrin</keyword>
<keyword evidence="16" id="KW-1185">Reference proteome</keyword>
<proteinExistence type="inferred from homology"/>
<dbReference type="PROSITE" id="PS00243">
    <property type="entry name" value="I_EGF_1"/>
    <property type="match status" value="1"/>
</dbReference>
<evidence type="ECO:0000256" key="12">
    <source>
        <dbReference type="RuleBase" id="RU000633"/>
    </source>
</evidence>
<feature type="transmembrane region" description="Helical" evidence="14">
    <location>
        <begin position="580"/>
        <end position="602"/>
    </location>
</feature>
<dbReference type="GO" id="GO:0007229">
    <property type="term" value="P:integrin-mediated signaling pathway"/>
    <property type="evidence" value="ECO:0007669"/>
    <property type="project" value="UniProtKB-KW"/>
</dbReference>